<dbReference type="Gene3D" id="1.10.287.950">
    <property type="entry name" value="Methyl-accepting chemotaxis protein"/>
    <property type="match status" value="1"/>
</dbReference>
<dbReference type="InterPro" id="IPR004090">
    <property type="entry name" value="Chemotax_Me-accpt_rcpt"/>
</dbReference>
<dbReference type="PANTHER" id="PTHR43531:SF11">
    <property type="entry name" value="METHYL-ACCEPTING CHEMOTAXIS PROTEIN 3"/>
    <property type="match status" value="1"/>
</dbReference>
<dbReference type="SUPFAM" id="SSF58104">
    <property type="entry name" value="Methyl-accepting chemotaxis protein (MCP) signaling domain"/>
    <property type="match status" value="1"/>
</dbReference>
<keyword evidence="4" id="KW-1133">Transmembrane helix</keyword>
<dbReference type="KEGG" id="sper:EW093_10520"/>
<dbReference type="PRINTS" id="PR00260">
    <property type="entry name" value="CHEMTRNSDUCR"/>
</dbReference>
<dbReference type="PROSITE" id="PS50885">
    <property type="entry name" value="HAMP"/>
    <property type="match status" value="1"/>
</dbReference>
<evidence type="ECO:0000256" key="4">
    <source>
        <dbReference type="SAM" id="Phobius"/>
    </source>
</evidence>
<dbReference type="EMBL" id="CP035807">
    <property type="protein sequence ID" value="QEN05126.1"/>
    <property type="molecule type" value="Genomic_DNA"/>
</dbReference>
<dbReference type="Pfam" id="PF00672">
    <property type="entry name" value="HAMP"/>
    <property type="match status" value="1"/>
</dbReference>
<dbReference type="GO" id="GO:0007165">
    <property type="term" value="P:signal transduction"/>
    <property type="evidence" value="ECO:0007669"/>
    <property type="project" value="UniProtKB-KW"/>
</dbReference>
<keyword evidence="1" id="KW-0145">Chemotaxis</keyword>
<dbReference type="Gene3D" id="6.10.340.10">
    <property type="match status" value="1"/>
</dbReference>
<evidence type="ECO:0000256" key="2">
    <source>
        <dbReference type="ARBA" id="ARBA00029447"/>
    </source>
</evidence>
<dbReference type="GO" id="GO:0004888">
    <property type="term" value="F:transmembrane signaling receptor activity"/>
    <property type="evidence" value="ECO:0007669"/>
    <property type="project" value="InterPro"/>
</dbReference>
<organism evidence="7 8">
    <name type="scientific">Thiospirochaeta perfilievii</name>
    <dbReference type="NCBI Taxonomy" id="252967"/>
    <lineage>
        <taxon>Bacteria</taxon>
        <taxon>Pseudomonadati</taxon>
        <taxon>Spirochaetota</taxon>
        <taxon>Spirochaetia</taxon>
        <taxon>Spirochaetales</taxon>
        <taxon>Spirochaetaceae</taxon>
        <taxon>Thiospirochaeta</taxon>
    </lineage>
</organism>
<reference evidence="7 8" key="1">
    <citation type="submission" date="2019-02" db="EMBL/GenBank/DDBJ databases">
        <authorList>
            <person name="Fomenkov A."/>
            <person name="Dubinina G."/>
            <person name="Grabovich M."/>
            <person name="Vincze T."/>
            <person name="Roberts R.J."/>
        </authorList>
    </citation>
    <scope>NUCLEOTIDE SEQUENCE [LARGE SCALE GENOMIC DNA]</scope>
    <source>
        <strain evidence="7 8">P</strain>
    </source>
</reference>
<feature type="domain" description="HAMP" evidence="6">
    <location>
        <begin position="228"/>
        <end position="280"/>
    </location>
</feature>
<dbReference type="GO" id="GO:0006935">
    <property type="term" value="P:chemotaxis"/>
    <property type="evidence" value="ECO:0007669"/>
    <property type="project" value="UniProtKB-KW"/>
</dbReference>
<dbReference type="OrthoDB" id="319733at2"/>
<evidence type="ECO:0000259" key="6">
    <source>
        <dbReference type="PROSITE" id="PS50885"/>
    </source>
</evidence>
<dbReference type="PROSITE" id="PS50111">
    <property type="entry name" value="CHEMOTAXIS_TRANSDUC_2"/>
    <property type="match status" value="1"/>
</dbReference>
<keyword evidence="4" id="KW-0812">Transmembrane</keyword>
<protein>
    <submittedName>
        <fullName evidence="7">Methyl-accepting chemotaxis protein</fullName>
    </submittedName>
</protein>
<feature type="domain" description="Methyl-accepting transducer" evidence="5">
    <location>
        <begin position="327"/>
        <end position="549"/>
    </location>
</feature>
<keyword evidence="3" id="KW-0807">Transducer</keyword>
<dbReference type="InterPro" id="IPR004089">
    <property type="entry name" value="MCPsignal_dom"/>
</dbReference>
<dbReference type="InterPro" id="IPR003660">
    <property type="entry name" value="HAMP_dom"/>
</dbReference>
<sequence length="615" mass="67527">MKIRSQMLTSMLAIIFIFIVSIIVNVKNSNDLQALAKTSSISYELSNAFLNLYNNSLTFKVEQKAVELHYESFTSGKKKFETVLDKFNNAPGKRLLNIEFQERWDNINKLWNHTEKSLDTIINALDGMDNKPIAFLFDTRSFNEIMSDTSLFLKSEKYRSDYTSVRAIDTALVSMGSTSDILTTALQHTRDNLGAVVEEKEKINGYIVLISTLISTLFALLFAGVFSRSISNKIGKLKKILHQISTKNLAVEIDLNSKDEFNELGQYTKELIISLQGFIKTAGDSVDKVMESKDVINDGTRESAKSLNSINNSINEITSRFSTLDKNIETSSLDISNMDDEVVKIVNNINAQSEAVASSSSAIEEMTASVSQIANLTSKKQESTNGLLKVVATGGVSVENTLENIQKVNSEIDLVKGLVEVIKNVADQTNILSMNAAIESAHAGDAGKGFSVVADEIRSLAEYTSNNVEAINSAIKSISLKIESSLKASEESSVVFEQINRDVNDFSSAMAEISSSIEELAAGNSEILNSTNRVSSLNSEVYEGAGKIKEQSGMIESSMHSIQSVSRDVNETIQGISRGTNSVLESFSGINDISEESGEQIKDLFKRMNEYNLES</sequence>
<evidence type="ECO:0000313" key="7">
    <source>
        <dbReference type="EMBL" id="QEN05126.1"/>
    </source>
</evidence>
<dbReference type="Proteomes" id="UP000323824">
    <property type="component" value="Chromosome"/>
</dbReference>
<keyword evidence="8" id="KW-1185">Reference proteome</keyword>
<dbReference type="SMART" id="SM00283">
    <property type="entry name" value="MA"/>
    <property type="match status" value="1"/>
</dbReference>
<evidence type="ECO:0000256" key="1">
    <source>
        <dbReference type="ARBA" id="ARBA00022500"/>
    </source>
</evidence>
<reference evidence="7 8" key="2">
    <citation type="submission" date="2019-09" db="EMBL/GenBank/DDBJ databases">
        <title>Complete Genome Sequence and Methylome Analysis of free living Spirochaetas.</title>
        <authorList>
            <person name="Leshcheva N."/>
            <person name="Mikheeva N."/>
        </authorList>
    </citation>
    <scope>NUCLEOTIDE SEQUENCE [LARGE SCALE GENOMIC DNA]</scope>
    <source>
        <strain evidence="7 8">P</strain>
    </source>
</reference>
<evidence type="ECO:0000313" key="8">
    <source>
        <dbReference type="Proteomes" id="UP000323824"/>
    </source>
</evidence>
<accession>A0A5C1QEQ6</accession>
<keyword evidence="4" id="KW-0472">Membrane</keyword>
<dbReference type="RefSeq" id="WP_149568367.1">
    <property type="nucleotide sequence ID" value="NZ_CP035807.1"/>
</dbReference>
<feature type="transmembrane region" description="Helical" evidence="4">
    <location>
        <begin position="206"/>
        <end position="226"/>
    </location>
</feature>
<dbReference type="AlphaFoldDB" id="A0A5C1QEQ6"/>
<dbReference type="InterPro" id="IPR051310">
    <property type="entry name" value="MCP_chemotaxis"/>
</dbReference>
<name>A0A5C1QEQ6_9SPIO</name>
<dbReference type="Pfam" id="PF00015">
    <property type="entry name" value="MCPsignal"/>
    <property type="match status" value="1"/>
</dbReference>
<feature type="transmembrane region" description="Helical" evidence="4">
    <location>
        <begin position="7"/>
        <end position="26"/>
    </location>
</feature>
<evidence type="ECO:0000256" key="3">
    <source>
        <dbReference type="PROSITE-ProRule" id="PRU00284"/>
    </source>
</evidence>
<comment type="similarity">
    <text evidence="2">Belongs to the methyl-accepting chemotaxis (MCP) protein family.</text>
</comment>
<gene>
    <name evidence="7" type="ORF">EW093_10520</name>
</gene>
<proteinExistence type="inferred from homology"/>
<dbReference type="PANTHER" id="PTHR43531">
    <property type="entry name" value="PROTEIN ICFG"/>
    <property type="match status" value="1"/>
</dbReference>
<evidence type="ECO:0000259" key="5">
    <source>
        <dbReference type="PROSITE" id="PS50111"/>
    </source>
</evidence>
<dbReference type="GO" id="GO:0005886">
    <property type="term" value="C:plasma membrane"/>
    <property type="evidence" value="ECO:0007669"/>
    <property type="project" value="TreeGrafter"/>
</dbReference>